<evidence type="ECO:0000256" key="1">
    <source>
        <dbReference type="ARBA" id="ARBA00010641"/>
    </source>
</evidence>
<evidence type="ECO:0000313" key="8">
    <source>
        <dbReference type="Proteomes" id="UP001286174"/>
    </source>
</evidence>
<dbReference type="GO" id="GO:0003677">
    <property type="term" value="F:DNA binding"/>
    <property type="evidence" value="ECO:0007669"/>
    <property type="project" value="InterPro"/>
</dbReference>
<accession>A0AB35U5F6</accession>
<dbReference type="Proteomes" id="UP001286174">
    <property type="component" value="Unassembled WGS sequence"/>
</dbReference>
<organism evidence="7 8">
    <name type="scientific">Grylomicrobium aquisgranensis</name>
    <dbReference type="NCBI Taxonomy" id="2926318"/>
    <lineage>
        <taxon>Bacteria</taxon>
        <taxon>Bacillati</taxon>
        <taxon>Bacillota</taxon>
        <taxon>Erysipelotrichia</taxon>
        <taxon>Erysipelotrichales</taxon>
        <taxon>Erysipelotrichaceae</taxon>
        <taxon>Grylomicrobium</taxon>
    </lineage>
</organism>
<dbReference type="NCBIfam" id="TIGR02937">
    <property type="entry name" value="sigma70-ECF"/>
    <property type="match status" value="1"/>
</dbReference>
<dbReference type="SUPFAM" id="SSF88659">
    <property type="entry name" value="Sigma3 and sigma4 domains of RNA polymerase sigma factors"/>
    <property type="match status" value="1"/>
</dbReference>
<dbReference type="Pfam" id="PF08281">
    <property type="entry name" value="Sigma70_r4_2"/>
    <property type="match status" value="1"/>
</dbReference>
<protein>
    <submittedName>
        <fullName evidence="7">Sigma-70 family RNA polymerase sigma factor</fullName>
    </submittedName>
</protein>
<dbReference type="PANTHER" id="PTHR43133">
    <property type="entry name" value="RNA POLYMERASE ECF-TYPE SIGMA FACTO"/>
    <property type="match status" value="1"/>
</dbReference>
<feature type="domain" description="RNA polymerase sigma factor 70 region 4 type 2" evidence="6">
    <location>
        <begin position="100"/>
        <end position="145"/>
    </location>
</feature>
<dbReference type="Pfam" id="PF04542">
    <property type="entry name" value="Sigma70_r2"/>
    <property type="match status" value="1"/>
</dbReference>
<feature type="domain" description="RNA polymerase sigma-70 region 2" evidence="5">
    <location>
        <begin position="9"/>
        <end position="71"/>
    </location>
</feature>
<dbReference type="CDD" id="cd06171">
    <property type="entry name" value="Sigma70_r4"/>
    <property type="match status" value="1"/>
</dbReference>
<dbReference type="InterPro" id="IPR007627">
    <property type="entry name" value="RNA_pol_sigma70_r2"/>
</dbReference>
<proteinExistence type="inferred from homology"/>
<evidence type="ECO:0000259" key="6">
    <source>
        <dbReference type="Pfam" id="PF08281"/>
    </source>
</evidence>
<evidence type="ECO:0000256" key="2">
    <source>
        <dbReference type="ARBA" id="ARBA00023015"/>
    </source>
</evidence>
<evidence type="ECO:0000313" key="7">
    <source>
        <dbReference type="EMBL" id="MDX8419146.1"/>
    </source>
</evidence>
<dbReference type="AlphaFoldDB" id="A0AB35U5F6"/>
<keyword evidence="4" id="KW-0804">Transcription</keyword>
<keyword evidence="3" id="KW-0731">Sigma factor</keyword>
<dbReference type="InterPro" id="IPR039425">
    <property type="entry name" value="RNA_pol_sigma-70-like"/>
</dbReference>
<dbReference type="GO" id="GO:0006352">
    <property type="term" value="P:DNA-templated transcription initiation"/>
    <property type="evidence" value="ECO:0007669"/>
    <property type="project" value="InterPro"/>
</dbReference>
<keyword evidence="2" id="KW-0805">Transcription regulation</keyword>
<comment type="caution">
    <text evidence="7">The sequence shown here is derived from an EMBL/GenBank/DDBJ whole genome shotgun (WGS) entry which is preliminary data.</text>
</comment>
<evidence type="ECO:0000259" key="5">
    <source>
        <dbReference type="Pfam" id="PF04542"/>
    </source>
</evidence>
<dbReference type="PANTHER" id="PTHR43133:SF60">
    <property type="entry name" value="RNA POLYMERASE SIGMA FACTOR SIGV"/>
    <property type="match status" value="1"/>
</dbReference>
<evidence type="ECO:0000256" key="4">
    <source>
        <dbReference type="ARBA" id="ARBA00023163"/>
    </source>
</evidence>
<dbReference type="Gene3D" id="1.10.10.10">
    <property type="entry name" value="Winged helix-like DNA-binding domain superfamily/Winged helix DNA-binding domain"/>
    <property type="match status" value="1"/>
</dbReference>
<keyword evidence="8" id="KW-1185">Reference proteome</keyword>
<dbReference type="GO" id="GO:0016987">
    <property type="term" value="F:sigma factor activity"/>
    <property type="evidence" value="ECO:0007669"/>
    <property type="project" value="UniProtKB-KW"/>
</dbReference>
<evidence type="ECO:0000256" key="3">
    <source>
        <dbReference type="ARBA" id="ARBA00023082"/>
    </source>
</evidence>
<dbReference type="EMBL" id="JALBUR010000005">
    <property type="protein sequence ID" value="MDX8419146.1"/>
    <property type="molecule type" value="Genomic_DNA"/>
</dbReference>
<dbReference type="RefSeq" id="WP_277007876.1">
    <property type="nucleotide sequence ID" value="NZ_JALBUR010000005.1"/>
</dbReference>
<sequence length="167" mass="19913">MREKLEMLASKYHKDLFRAAFGITHHISDAEDAVQNTYIKYLEDQTDFQNERHLKAWLLRTVMNQAKDMVKTFWHRNRVSLEDYMQYFEFSSKEECNLAEEVLTLPSRYRIAISLYYYEDFSVAEIANALHLSESAVKSRLSRGRGLLKKKLDIRNRSQSRKRSEYT</sequence>
<dbReference type="InterPro" id="IPR013249">
    <property type="entry name" value="RNA_pol_sigma70_r4_t2"/>
</dbReference>
<dbReference type="InterPro" id="IPR014284">
    <property type="entry name" value="RNA_pol_sigma-70_dom"/>
</dbReference>
<dbReference type="SUPFAM" id="SSF88946">
    <property type="entry name" value="Sigma2 domain of RNA polymerase sigma factors"/>
    <property type="match status" value="1"/>
</dbReference>
<dbReference type="InterPro" id="IPR013325">
    <property type="entry name" value="RNA_pol_sigma_r2"/>
</dbReference>
<gene>
    <name evidence="7" type="ORF">MOZ60_03450</name>
</gene>
<dbReference type="InterPro" id="IPR036388">
    <property type="entry name" value="WH-like_DNA-bd_sf"/>
</dbReference>
<reference evidence="7 8" key="1">
    <citation type="submission" date="2022-03" db="EMBL/GenBank/DDBJ databases">
        <title>Novel taxa within the pig intestine.</title>
        <authorList>
            <person name="Wylensek D."/>
            <person name="Bishof K."/>
            <person name="Afrizal A."/>
            <person name="Clavel T."/>
        </authorList>
    </citation>
    <scope>NUCLEOTIDE SEQUENCE [LARGE SCALE GENOMIC DNA]</scope>
    <source>
        <strain evidence="7 8">CLA-KB-P133</strain>
    </source>
</reference>
<dbReference type="InterPro" id="IPR013324">
    <property type="entry name" value="RNA_pol_sigma_r3/r4-like"/>
</dbReference>
<comment type="similarity">
    <text evidence="1">Belongs to the sigma-70 factor family. ECF subfamily.</text>
</comment>
<dbReference type="Gene3D" id="1.10.1740.10">
    <property type="match status" value="1"/>
</dbReference>
<name>A0AB35U5F6_9FIRM</name>